<dbReference type="GO" id="GO:0005680">
    <property type="term" value="C:anaphase-promoting complex"/>
    <property type="evidence" value="ECO:0007669"/>
    <property type="project" value="InterPro"/>
</dbReference>
<dbReference type="PROSITE" id="PS51284">
    <property type="entry name" value="DOC"/>
    <property type="match status" value="1"/>
</dbReference>
<keyword evidence="3" id="KW-0498">Mitosis</keyword>
<dbReference type="InterPro" id="IPR008979">
    <property type="entry name" value="Galactose-bd-like_sf"/>
</dbReference>
<proteinExistence type="inferred from homology"/>
<keyword evidence="2" id="KW-0132">Cell division</keyword>
<dbReference type="PANTHER" id="PTHR12936">
    <property type="entry name" value="ANAPHASE-PROMOTING COMPLEX 10"/>
    <property type="match status" value="1"/>
</dbReference>
<evidence type="ECO:0000313" key="7">
    <source>
        <dbReference type="EMBL" id="SAM05830.1"/>
    </source>
</evidence>
<keyword evidence="4" id="KW-0833">Ubl conjugation pathway</keyword>
<evidence type="ECO:0000256" key="3">
    <source>
        <dbReference type="ARBA" id="ARBA00022776"/>
    </source>
</evidence>
<dbReference type="Gene3D" id="2.60.120.260">
    <property type="entry name" value="Galactose-binding domain-like"/>
    <property type="match status" value="1"/>
</dbReference>
<keyword evidence="5" id="KW-0131">Cell cycle</keyword>
<evidence type="ECO:0000259" key="6">
    <source>
        <dbReference type="PROSITE" id="PS51284"/>
    </source>
</evidence>
<evidence type="ECO:0000256" key="4">
    <source>
        <dbReference type="ARBA" id="ARBA00022786"/>
    </source>
</evidence>
<sequence>MSDRHDQDNYHFMDVPDIITGEASYDNDDTDSMIVRTNYDFMDEGASNDPGYQDQQLMTHHPIDDNDLYFDSDPGLFGADRQPGMPNVTGYLPEDADTEAMEDDGDDGDRLLEEGERERQAVQIYHSSHPDIEQQQQGGREIDEHEAIWKVSTFRPDWGVEKMRDDNPLTYWQSDCPNPRSPHTVDLYFHQATFIKQVSIFIDFFQDESYSPKEISIRGGTTYRDLHEIASFECDETVGWKNVDLSSFMNEPLRVFQLQIAVLSTHLNGRDVHIRQIKVYSIPLPYLKEKNETDGEFKVRTIFHKGLR</sequence>
<accession>A0A168QZD8</accession>
<evidence type="ECO:0000313" key="8">
    <source>
        <dbReference type="Proteomes" id="UP000078561"/>
    </source>
</evidence>
<dbReference type="PANTHER" id="PTHR12936:SF0">
    <property type="entry name" value="ANAPHASE-PROMOTING COMPLEX SUBUNIT 10"/>
    <property type="match status" value="1"/>
</dbReference>
<dbReference type="OrthoDB" id="24948at2759"/>
<gene>
    <name evidence="7" type="primary">ABSGL_11705.1 scaffold 12318</name>
</gene>
<dbReference type="InterPro" id="IPR016901">
    <property type="entry name" value="APC10/Doc1"/>
</dbReference>
<feature type="domain" description="DOC" evidence="6">
    <location>
        <begin position="119"/>
        <end position="306"/>
    </location>
</feature>
<dbReference type="AlphaFoldDB" id="A0A168QZD8"/>
<dbReference type="EMBL" id="LT554473">
    <property type="protein sequence ID" value="SAM05830.1"/>
    <property type="molecule type" value="Genomic_DNA"/>
</dbReference>
<protein>
    <recommendedName>
        <fullName evidence="6">DOC domain-containing protein</fullName>
    </recommendedName>
</protein>
<dbReference type="Proteomes" id="UP000078561">
    <property type="component" value="Unassembled WGS sequence"/>
</dbReference>
<dbReference type="SMART" id="SM01337">
    <property type="entry name" value="APC10"/>
    <property type="match status" value="1"/>
</dbReference>
<dbReference type="InterPro" id="IPR004939">
    <property type="entry name" value="APC_su10/DOC_dom"/>
</dbReference>
<evidence type="ECO:0000256" key="2">
    <source>
        <dbReference type="ARBA" id="ARBA00022618"/>
    </source>
</evidence>
<dbReference type="SUPFAM" id="SSF49785">
    <property type="entry name" value="Galactose-binding domain-like"/>
    <property type="match status" value="1"/>
</dbReference>
<evidence type="ECO:0000256" key="5">
    <source>
        <dbReference type="ARBA" id="ARBA00023306"/>
    </source>
</evidence>
<comment type="similarity">
    <text evidence="1">Belongs to the APC10 family.</text>
</comment>
<evidence type="ECO:0000256" key="1">
    <source>
        <dbReference type="ARBA" id="ARBA00006762"/>
    </source>
</evidence>
<dbReference type="InParanoid" id="A0A168QZD8"/>
<dbReference type="GO" id="GO:0051301">
    <property type="term" value="P:cell division"/>
    <property type="evidence" value="ECO:0007669"/>
    <property type="project" value="UniProtKB-KW"/>
</dbReference>
<dbReference type="STRING" id="4829.A0A168QZD8"/>
<dbReference type="CDD" id="cd08366">
    <property type="entry name" value="APC10"/>
    <property type="match status" value="1"/>
</dbReference>
<dbReference type="Pfam" id="PF03256">
    <property type="entry name" value="ANAPC10"/>
    <property type="match status" value="1"/>
</dbReference>
<reference evidence="7" key="1">
    <citation type="submission" date="2016-04" db="EMBL/GenBank/DDBJ databases">
        <authorList>
            <person name="Evans L.H."/>
            <person name="Alamgir A."/>
            <person name="Owens N."/>
            <person name="Weber N.D."/>
            <person name="Virtaneva K."/>
            <person name="Barbian K."/>
            <person name="Babar A."/>
            <person name="Rosenke K."/>
        </authorList>
    </citation>
    <scope>NUCLEOTIDE SEQUENCE [LARGE SCALE GENOMIC DNA]</scope>
    <source>
        <strain evidence="7">CBS 101.48</strain>
    </source>
</reference>
<name>A0A168QZD8_ABSGL</name>
<keyword evidence="8" id="KW-1185">Reference proteome</keyword>
<dbReference type="GO" id="GO:0070979">
    <property type="term" value="P:protein K11-linked ubiquitination"/>
    <property type="evidence" value="ECO:0007669"/>
    <property type="project" value="TreeGrafter"/>
</dbReference>
<dbReference type="GO" id="GO:0031145">
    <property type="term" value="P:anaphase-promoting complex-dependent catabolic process"/>
    <property type="evidence" value="ECO:0007669"/>
    <property type="project" value="InterPro"/>
</dbReference>
<organism evidence="7">
    <name type="scientific">Absidia glauca</name>
    <name type="common">Pin mould</name>
    <dbReference type="NCBI Taxonomy" id="4829"/>
    <lineage>
        <taxon>Eukaryota</taxon>
        <taxon>Fungi</taxon>
        <taxon>Fungi incertae sedis</taxon>
        <taxon>Mucoromycota</taxon>
        <taxon>Mucoromycotina</taxon>
        <taxon>Mucoromycetes</taxon>
        <taxon>Mucorales</taxon>
        <taxon>Cunninghamellaceae</taxon>
        <taxon>Absidia</taxon>
    </lineage>
</organism>